<accession>A0A075AZI5</accession>
<protein>
    <recommendedName>
        <fullName evidence="1">Retroviral polymerase SH3-like domain-containing protein</fullName>
    </recommendedName>
</protein>
<dbReference type="Proteomes" id="UP000030755">
    <property type="component" value="Unassembled WGS sequence"/>
</dbReference>
<name>A0A075AZI5_ROZAC</name>
<dbReference type="Pfam" id="PF25597">
    <property type="entry name" value="SH3_retrovirus"/>
    <property type="match status" value="1"/>
</dbReference>
<organism evidence="2 3">
    <name type="scientific">Rozella allomycis (strain CSF55)</name>
    <dbReference type="NCBI Taxonomy" id="988480"/>
    <lineage>
        <taxon>Eukaryota</taxon>
        <taxon>Fungi</taxon>
        <taxon>Fungi incertae sedis</taxon>
        <taxon>Cryptomycota</taxon>
        <taxon>Cryptomycota incertae sedis</taxon>
        <taxon>Rozella</taxon>
    </lineage>
</organism>
<evidence type="ECO:0000313" key="3">
    <source>
        <dbReference type="Proteomes" id="UP000030755"/>
    </source>
</evidence>
<evidence type="ECO:0000313" key="2">
    <source>
        <dbReference type="EMBL" id="EPZ33999.1"/>
    </source>
</evidence>
<dbReference type="HOGENOM" id="CLU_1939346_0_0_1"/>
<gene>
    <name evidence="2" type="ORF">O9G_006181</name>
</gene>
<evidence type="ECO:0000259" key="1">
    <source>
        <dbReference type="Pfam" id="PF25597"/>
    </source>
</evidence>
<keyword evidence="3" id="KW-1185">Reference proteome</keyword>
<reference evidence="2 3" key="1">
    <citation type="journal article" date="2013" name="Curr. Biol.">
        <title>Shared signatures of parasitism and phylogenomics unite Cryptomycota and microsporidia.</title>
        <authorList>
            <person name="James T.Y."/>
            <person name="Pelin A."/>
            <person name="Bonen L."/>
            <person name="Ahrendt S."/>
            <person name="Sain D."/>
            <person name="Corradi N."/>
            <person name="Stajich J.E."/>
        </authorList>
    </citation>
    <scope>NUCLEOTIDE SEQUENCE [LARGE SCALE GENOMIC DNA]</scope>
    <source>
        <strain evidence="2 3">CSF55</strain>
    </source>
</reference>
<sequence>MPSSMLTQVQLPGQYEPYAIVYAAFIKNRTKRNDQEVTHYETIYNHEPRNIVHSFGCLVVIYLFPEKRPKKLKTTKGKFGLFLGMKGNNIYKCFNFETKKVLEYYHVDFYPKFFPGLTDSKLKGENSYHY</sequence>
<proteinExistence type="predicted"/>
<dbReference type="EMBL" id="KE561012">
    <property type="protein sequence ID" value="EPZ33999.1"/>
    <property type="molecule type" value="Genomic_DNA"/>
</dbReference>
<feature type="domain" description="Retroviral polymerase SH3-like" evidence="1">
    <location>
        <begin position="57"/>
        <end position="119"/>
    </location>
</feature>
<dbReference type="InterPro" id="IPR057670">
    <property type="entry name" value="SH3_retrovirus"/>
</dbReference>
<dbReference type="AlphaFoldDB" id="A0A075AZI5"/>